<dbReference type="PANTHER" id="PTHR47359">
    <property type="entry name" value="PEPTIDOGLYCAN DL-ENDOPEPTIDASE CWLO"/>
    <property type="match status" value="1"/>
</dbReference>
<keyword evidence="6" id="KW-0732">Signal</keyword>
<evidence type="ECO:0000256" key="6">
    <source>
        <dbReference type="SAM" id="SignalP"/>
    </source>
</evidence>
<evidence type="ECO:0000313" key="8">
    <source>
        <dbReference type="EMBL" id="GHI62893.1"/>
    </source>
</evidence>
<feature type="region of interest" description="Disordered" evidence="5">
    <location>
        <begin position="224"/>
        <end position="446"/>
    </location>
</feature>
<feature type="compositionally biased region" description="Polar residues" evidence="5">
    <location>
        <begin position="368"/>
        <end position="392"/>
    </location>
</feature>
<comment type="similarity">
    <text evidence="1">Belongs to the peptidase C40 family.</text>
</comment>
<feature type="compositionally biased region" description="Low complexity" evidence="5">
    <location>
        <begin position="107"/>
        <end position="120"/>
    </location>
</feature>
<feature type="domain" description="NlpC/P60" evidence="7">
    <location>
        <begin position="489"/>
        <end position="607"/>
    </location>
</feature>
<organism evidence="8 9">
    <name type="scientific">Streptomyces asoensis</name>
    <dbReference type="NCBI Taxonomy" id="249586"/>
    <lineage>
        <taxon>Bacteria</taxon>
        <taxon>Bacillati</taxon>
        <taxon>Actinomycetota</taxon>
        <taxon>Actinomycetes</taxon>
        <taxon>Kitasatosporales</taxon>
        <taxon>Streptomycetaceae</taxon>
        <taxon>Streptomyces</taxon>
    </lineage>
</organism>
<feature type="compositionally biased region" description="Low complexity" evidence="5">
    <location>
        <begin position="272"/>
        <end position="306"/>
    </location>
</feature>
<name>A0ABQ3S454_9ACTN</name>
<comment type="caution">
    <text evidence="8">The sequence shown here is derived from an EMBL/GenBank/DDBJ whole genome shotgun (WGS) entry which is preliminary data.</text>
</comment>
<dbReference type="SUPFAM" id="SSF54001">
    <property type="entry name" value="Cysteine proteinases"/>
    <property type="match status" value="1"/>
</dbReference>
<feature type="region of interest" description="Disordered" evidence="5">
    <location>
        <begin position="39"/>
        <end position="191"/>
    </location>
</feature>
<dbReference type="InterPro" id="IPR038765">
    <property type="entry name" value="Papain-like_cys_pep_sf"/>
</dbReference>
<feature type="signal peptide" evidence="6">
    <location>
        <begin position="1"/>
        <end position="40"/>
    </location>
</feature>
<evidence type="ECO:0000313" key="9">
    <source>
        <dbReference type="Proteomes" id="UP000649259"/>
    </source>
</evidence>
<evidence type="ECO:0000256" key="5">
    <source>
        <dbReference type="SAM" id="MobiDB-lite"/>
    </source>
</evidence>
<keyword evidence="3" id="KW-0378">Hydrolase</keyword>
<reference evidence="9" key="1">
    <citation type="submission" date="2023-07" db="EMBL/GenBank/DDBJ databases">
        <title>Whole genome shotgun sequence of Streptomyces cacaoi subsp. asoensis NBRC 13813.</title>
        <authorList>
            <person name="Komaki H."/>
            <person name="Tamura T."/>
        </authorList>
    </citation>
    <scope>NUCLEOTIDE SEQUENCE [LARGE SCALE GENOMIC DNA]</scope>
    <source>
        <strain evidence="9">NBRC 13813</strain>
    </source>
</reference>
<dbReference type="PANTHER" id="PTHR47359:SF3">
    <property type="entry name" value="NLP_P60 DOMAIN-CONTAINING PROTEIN-RELATED"/>
    <property type="match status" value="1"/>
</dbReference>
<dbReference type="InterPro" id="IPR000064">
    <property type="entry name" value="NLP_P60_dom"/>
</dbReference>
<keyword evidence="4" id="KW-0788">Thiol protease</keyword>
<evidence type="ECO:0000259" key="7">
    <source>
        <dbReference type="PROSITE" id="PS51935"/>
    </source>
</evidence>
<dbReference type="Proteomes" id="UP000649259">
    <property type="component" value="Unassembled WGS sequence"/>
</dbReference>
<feature type="chain" id="PRO_5045787283" description="NlpC/P60 domain-containing protein" evidence="6">
    <location>
        <begin position="41"/>
        <end position="607"/>
    </location>
</feature>
<feature type="compositionally biased region" description="Polar residues" evidence="5">
    <location>
        <begin position="404"/>
        <end position="428"/>
    </location>
</feature>
<evidence type="ECO:0000256" key="2">
    <source>
        <dbReference type="ARBA" id="ARBA00022670"/>
    </source>
</evidence>
<feature type="compositionally biased region" description="Low complexity" evidence="5">
    <location>
        <begin position="244"/>
        <end position="258"/>
    </location>
</feature>
<protein>
    <recommendedName>
        <fullName evidence="7">NlpC/P60 domain-containing protein</fullName>
    </recommendedName>
</protein>
<keyword evidence="9" id="KW-1185">Reference proteome</keyword>
<sequence>MASQHRKPRSPGTRVAGIRTPGLATAAFTSVALLSQTANAAPSDDGTPSLEEVEKKVDDLYRRAESATEKSSTARERAPRQRRQADGVPDDVAQRARGREETRERPGSAAAARYRTGASAPEKAASLLATAPRGYFDQDQLMSRLSERRRNAADGQVTERSSAAGRRQEAGGSAAAPTDAPNDLRTAKAAVQKKLGDARELLSSLTARENARLAAVERQRREEAAAELARQQAAAHPAEHLETGAGPAGAPSPTGPDAWPSTTTATGTFDWPATATTTAAADPGGRPTAATATATGPDGRPTAAATGERDGRPTTAQATATGDWPGTAAATEPAVRSDNTATATHPQPNGWSDTATGATPGPDGWSAATATERGTWSATATATPQDGWSDTTGAAPGPDGWSAATATERGTWSATATATPQDGWSDTTGAAPGPDGWSATATATATGDRPGIAAAAVTDTWSGTTAAAAEADAWSAATGGTPSADHAYVTKAEKALAFARAQIGKPCVWGAAGPGSYDCSGLAQAAWRAAGVILPRTAHDQATAGTTVPLADARPGDLLFFHDDEGHVGVHSGNGMMIHAPGPGSYVREEPVHHDGASAVRSVLRPA</sequence>
<evidence type="ECO:0000256" key="1">
    <source>
        <dbReference type="ARBA" id="ARBA00007074"/>
    </source>
</evidence>
<feature type="compositionally biased region" description="Basic and acidic residues" evidence="5">
    <location>
        <begin position="92"/>
        <end position="106"/>
    </location>
</feature>
<feature type="region of interest" description="Disordered" evidence="5">
    <location>
        <begin position="1"/>
        <end position="21"/>
    </location>
</feature>
<feature type="compositionally biased region" description="Basic and acidic residues" evidence="5">
    <location>
        <begin position="52"/>
        <end position="85"/>
    </location>
</feature>
<proteinExistence type="inferred from homology"/>
<dbReference type="Gene3D" id="3.90.1720.10">
    <property type="entry name" value="endopeptidase domain like (from Nostoc punctiforme)"/>
    <property type="match status" value="1"/>
</dbReference>
<keyword evidence="2" id="KW-0645">Protease</keyword>
<dbReference type="EMBL" id="BNEB01000003">
    <property type="protein sequence ID" value="GHI62893.1"/>
    <property type="molecule type" value="Genomic_DNA"/>
</dbReference>
<dbReference type="Pfam" id="PF00877">
    <property type="entry name" value="NLPC_P60"/>
    <property type="match status" value="1"/>
</dbReference>
<dbReference type="InterPro" id="IPR051794">
    <property type="entry name" value="PG_Endopeptidase_C40"/>
</dbReference>
<feature type="compositionally biased region" description="Polar residues" evidence="5">
    <location>
        <begin position="337"/>
        <end position="357"/>
    </location>
</feature>
<evidence type="ECO:0000256" key="3">
    <source>
        <dbReference type="ARBA" id="ARBA00022801"/>
    </source>
</evidence>
<feature type="compositionally biased region" description="Low complexity" evidence="5">
    <location>
        <begin position="226"/>
        <end position="236"/>
    </location>
</feature>
<dbReference type="PROSITE" id="PS51935">
    <property type="entry name" value="NLPC_P60"/>
    <property type="match status" value="1"/>
</dbReference>
<gene>
    <name evidence="8" type="ORF">Saso_45430</name>
</gene>
<accession>A0ABQ3S454</accession>
<evidence type="ECO:0000256" key="4">
    <source>
        <dbReference type="ARBA" id="ARBA00022807"/>
    </source>
</evidence>